<proteinExistence type="predicted"/>
<dbReference type="EMBL" id="HBJA01079206">
    <property type="protein sequence ID" value="CAE0816585.1"/>
    <property type="molecule type" value="Transcribed_RNA"/>
</dbReference>
<gene>
    <name evidence="2" type="ORF">EGYM00163_LOCUS27746</name>
</gene>
<feature type="compositionally biased region" description="Polar residues" evidence="1">
    <location>
        <begin position="271"/>
        <end position="305"/>
    </location>
</feature>
<feature type="region of interest" description="Disordered" evidence="1">
    <location>
        <begin position="1"/>
        <end position="198"/>
    </location>
</feature>
<feature type="compositionally biased region" description="Low complexity" evidence="1">
    <location>
        <begin position="154"/>
        <end position="178"/>
    </location>
</feature>
<feature type="compositionally biased region" description="Low complexity" evidence="1">
    <location>
        <begin position="109"/>
        <end position="129"/>
    </location>
</feature>
<accession>A0A7S4LAE2</accession>
<evidence type="ECO:0000313" key="2">
    <source>
        <dbReference type="EMBL" id="CAE0816585.1"/>
    </source>
</evidence>
<feature type="compositionally biased region" description="Polar residues" evidence="1">
    <location>
        <begin position="29"/>
        <end position="39"/>
    </location>
</feature>
<feature type="region of interest" description="Disordered" evidence="1">
    <location>
        <begin position="235"/>
        <end position="309"/>
    </location>
</feature>
<feature type="compositionally biased region" description="Polar residues" evidence="1">
    <location>
        <begin position="62"/>
        <end position="73"/>
    </location>
</feature>
<reference evidence="2" key="1">
    <citation type="submission" date="2021-01" db="EMBL/GenBank/DDBJ databases">
        <authorList>
            <person name="Corre E."/>
            <person name="Pelletier E."/>
            <person name="Niang G."/>
            <person name="Scheremetjew M."/>
            <person name="Finn R."/>
            <person name="Kale V."/>
            <person name="Holt S."/>
            <person name="Cochrane G."/>
            <person name="Meng A."/>
            <person name="Brown T."/>
            <person name="Cohen L."/>
        </authorList>
    </citation>
    <scope>NUCLEOTIDE SEQUENCE</scope>
    <source>
        <strain evidence="2">CCMP1594</strain>
    </source>
</reference>
<name>A0A7S4LAE2_9EUGL</name>
<organism evidence="2">
    <name type="scientific">Eutreptiella gymnastica</name>
    <dbReference type="NCBI Taxonomy" id="73025"/>
    <lineage>
        <taxon>Eukaryota</taxon>
        <taxon>Discoba</taxon>
        <taxon>Euglenozoa</taxon>
        <taxon>Euglenida</taxon>
        <taxon>Spirocuta</taxon>
        <taxon>Euglenophyceae</taxon>
        <taxon>Eutreptiales</taxon>
        <taxon>Eutreptiaceae</taxon>
        <taxon>Eutreptiella</taxon>
    </lineage>
</organism>
<evidence type="ECO:0000256" key="1">
    <source>
        <dbReference type="SAM" id="MobiDB-lite"/>
    </source>
</evidence>
<protein>
    <submittedName>
        <fullName evidence="2">Uncharacterized protein</fullName>
    </submittedName>
</protein>
<dbReference type="AlphaFoldDB" id="A0A7S4LAE2"/>
<sequence>MIDLLDIAPSGAPAVPTSNGATGAADSADLTNPFRSTPKASDGAGLSHSYPGPQPHAEDCNDSFSASNINLTHPSLPHMPMDFPVSPRSLTHPMCSPDHSLDRSQPTALPEGPRSPSLGSLSSQHSDPSVPFRDSVNRSPPLNSCVPVPEDQMSVSPPSSSFCLSPPPAVTSAPAPNADEALREPSPQKPVDAAKQPLVAVKQPSLELRQTSFEESRGGIQVATIVCSDLSVSIVEEGRRSTDSAPSADPNPSFMQESKEPSKLAVVGTDRGTSPSQVPLPTSPIVSRRQTPNSLDLNTTPNSKAEASGQGAFKELFSAPQLSCSIDAPMIATTHAQDTNMPVLEAEDTAAAGGEDLFAAPAPLQASSL</sequence>